<sequence>MDRLAYLFEEAELDGMVADWPPGMRLALCLEKGGAMQIVLYRSDEVDRVAERIATATGWSAGSFAAVPQLGDLPRMRILYSEAQWFLHVVAATDGLGDMARAYLDPPKPPQPALPRTVPLARAPIASSGLVPRRVLGQRRAGEALPDGYRPAREMTGRKAEFVAGRLSTSGARIRLTIEPDAADERTLPVRARPNGYRDDLRAFVLDVAALDGWVPGTAAMIDMPMEDFPKPLADRFARRSHVAEVTVTSDGIFVQPGAPELAGTPGSEPARPPRTGRRGWSLRAAALAVVGLAVVSGTVVTALTLREDPLAARLAYSPADGNTALNVLEAFALSSNADGDGP</sequence>
<accession>X7F9T4</accession>
<name>X7F9T4_9RHOB</name>
<dbReference type="RefSeq" id="WP_051491933.1">
    <property type="nucleotide sequence ID" value="NZ_JAME01000014.1"/>
</dbReference>
<dbReference type="eggNOG" id="ENOG5032R77">
    <property type="taxonomic scope" value="Bacteria"/>
</dbReference>
<protein>
    <submittedName>
        <fullName evidence="2">Uncharacterized protein</fullName>
    </submittedName>
</protein>
<evidence type="ECO:0000313" key="3">
    <source>
        <dbReference type="Proteomes" id="UP000023430"/>
    </source>
</evidence>
<reference evidence="2 3" key="1">
    <citation type="submission" date="2014-01" db="EMBL/GenBank/DDBJ databases">
        <title>Roseivivax isoporae LMG 25204 Genome Sequencing.</title>
        <authorList>
            <person name="Lai Q."/>
            <person name="Li G."/>
            <person name="Shao Z."/>
        </authorList>
    </citation>
    <scope>NUCLEOTIDE SEQUENCE [LARGE SCALE GENOMIC DNA]</scope>
    <source>
        <strain evidence="2 3">LMG 25204</strain>
    </source>
</reference>
<dbReference type="Proteomes" id="UP000023430">
    <property type="component" value="Unassembled WGS sequence"/>
</dbReference>
<feature type="region of interest" description="Disordered" evidence="1">
    <location>
        <begin position="257"/>
        <end position="278"/>
    </location>
</feature>
<dbReference type="OrthoDB" id="7815691at2"/>
<evidence type="ECO:0000313" key="2">
    <source>
        <dbReference type="EMBL" id="ETX28876.1"/>
    </source>
</evidence>
<proteinExistence type="predicted"/>
<dbReference type="EMBL" id="JAME01000014">
    <property type="protein sequence ID" value="ETX28876.1"/>
    <property type="molecule type" value="Genomic_DNA"/>
</dbReference>
<evidence type="ECO:0000256" key="1">
    <source>
        <dbReference type="SAM" id="MobiDB-lite"/>
    </source>
</evidence>
<dbReference type="STRING" id="1449351.RISW2_03975"/>
<gene>
    <name evidence="2" type="ORF">RISW2_03975</name>
</gene>
<dbReference type="AlphaFoldDB" id="X7F9T4"/>
<comment type="caution">
    <text evidence="2">The sequence shown here is derived from an EMBL/GenBank/DDBJ whole genome shotgun (WGS) entry which is preliminary data.</text>
</comment>
<organism evidence="2 3">
    <name type="scientific">Roseivivax isoporae LMG 25204</name>
    <dbReference type="NCBI Taxonomy" id="1449351"/>
    <lineage>
        <taxon>Bacteria</taxon>
        <taxon>Pseudomonadati</taxon>
        <taxon>Pseudomonadota</taxon>
        <taxon>Alphaproteobacteria</taxon>
        <taxon>Rhodobacterales</taxon>
        <taxon>Roseobacteraceae</taxon>
        <taxon>Roseivivax</taxon>
    </lineage>
</organism>
<keyword evidence="3" id="KW-1185">Reference proteome</keyword>